<comment type="function">
    <text evidence="10">Essential for the assembly of the distal half of centrioles, required for centriole elongation. Acts as a negative regulator of centriole elongation.</text>
</comment>
<evidence type="ECO:0000256" key="5">
    <source>
        <dbReference type="ARBA" id="ARBA00022737"/>
    </source>
</evidence>
<evidence type="ECO:0000256" key="13">
    <source>
        <dbReference type="SAM" id="SignalP"/>
    </source>
</evidence>
<feature type="non-terminal residue" evidence="15">
    <location>
        <position position="1"/>
    </location>
</feature>
<feature type="coiled-coil region" evidence="11">
    <location>
        <begin position="98"/>
        <end position="125"/>
    </location>
</feature>
<feature type="signal peptide" evidence="13">
    <location>
        <begin position="1"/>
        <end position="17"/>
    </location>
</feature>
<keyword evidence="4" id="KW-0963">Cytoplasm</keyword>
<feature type="compositionally biased region" description="Pro residues" evidence="12">
    <location>
        <begin position="852"/>
        <end position="863"/>
    </location>
</feature>
<keyword evidence="5" id="KW-0677">Repeat</keyword>
<keyword evidence="7" id="KW-0206">Cytoskeleton</keyword>
<organism evidence="15 16">
    <name type="scientific">Mycteria americana</name>
    <name type="common">Wood stork</name>
    <dbReference type="NCBI Taxonomy" id="33587"/>
    <lineage>
        <taxon>Eukaryota</taxon>
        <taxon>Metazoa</taxon>
        <taxon>Chordata</taxon>
        <taxon>Craniata</taxon>
        <taxon>Vertebrata</taxon>
        <taxon>Euteleostomi</taxon>
        <taxon>Archelosauria</taxon>
        <taxon>Archosauria</taxon>
        <taxon>Dinosauria</taxon>
        <taxon>Saurischia</taxon>
        <taxon>Theropoda</taxon>
        <taxon>Coelurosauria</taxon>
        <taxon>Aves</taxon>
        <taxon>Neognathae</taxon>
        <taxon>Neoaves</taxon>
        <taxon>Aequornithes</taxon>
        <taxon>Ciconiiformes</taxon>
        <taxon>Ciconiidae</taxon>
        <taxon>Mycteria</taxon>
    </lineage>
</organism>
<evidence type="ECO:0000256" key="11">
    <source>
        <dbReference type="SAM" id="Coils"/>
    </source>
</evidence>
<dbReference type="AlphaFoldDB" id="A0AAN7MZD2"/>
<evidence type="ECO:0000313" key="15">
    <source>
        <dbReference type="EMBL" id="KAK4816525.1"/>
    </source>
</evidence>
<dbReference type="CDD" id="cd01650">
    <property type="entry name" value="RT_nLTR_like"/>
    <property type="match status" value="1"/>
</dbReference>
<evidence type="ECO:0000259" key="14">
    <source>
        <dbReference type="PROSITE" id="PS50878"/>
    </source>
</evidence>
<name>A0AAN7MZD2_MYCAM</name>
<dbReference type="InterPro" id="IPR043502">
    <property type="entry name" value="DNA/RNA_pol_sf"/>
</dbReference>
<dbReference type="PANTHER" id="PTHR28618">
    <property type="entry name" value="CENTROSOMAL PROTEIN POC5"/>
    <property type="match status" value="1"/>
</dbReference>
<dbReference type="GO" id="GO:0042462">
    <property type="term" value="P:eye photoreceptor cell development"/>
    <property type="evidence" value="ECO:0007669"/>
    <property type="project" value="TreeGrafter"/>
</dbReference>
<dbReference type="InterPro" id="IPR033351">
    <property type="entry name" value="POC5"/>
</dbReference>
<dbReference type="Proteomes" id="UP001333110">
    <property type="component" value="Unassembled WGS sequence"/>
</dbReference>
<evidence type="ECO:0000313" key="16">
    <source>
        <dbReference type="Proteomes" id="UP001333110"/>
    </source>
</evidence>
<keyword evidence="8" id="KW-0131">Cell cycle</keyword>
<feature type="domain" description="Reverse transcriptase" evidence="14">
    <location>
        <begin position="455"/>
        <end position="719"/>
    </location>
</feature>
<sequence length="1017" mass="114704">FSVLFLVLISMKEPSEANMERLCPVLSEETSSQGSTRGPREINETITTELTLPDEKITQIENILDLWSGSLKTNVLTELRKWKLSLIEHHQLQMRQEKEKHAAHVRQLSNEMENLKELLHTYEISIGRKDEVITNLTQALERQKERIELMRKFTVWRIQHIKAKQEEYANRIADRQFRTALMKKVWAAWRTLSEEKWKEKVAKACQLRAEDVCVQLTNDYEAKIAELTATLEQTKAEILRLHSEREQYEDTMKKAFMRGVCALNLEAMTMFQGKDSKTDPGQCKKQLKKRRVYDLWKKGQATQEDYKGVARLCREKIRRAKAELELNLATAVEYNKKYFFKCISSKRRAEENLQPLVDGGGNTVTKDEEKAEVLNAFFASVFNSRANCSLGTQPLELEDRDGDQNGAPIIQGEMVSDLLHHLDTHKSMGPDEIHPRVLKELADVLTKPLSIIYQQSWLTGEVPGDCRLANVMPIFKKGQKEDPGNYRPVSLTSVPGKLMEQIILSAIAWHVEDNQGIKPSQHGFRKGRSCLTNLISFYDKVTRLMDEGKAVDVVYLDFSKAFDTVSHSILLEKLAAHGLDGCTLRWVKNWLDGQAQRVMVNGVYSSWRPVTSGVPQGSVLGPVLFNIFINDLDEGIECTLSKFADNTKLCGSVDLLEGRKALQRDLDRLDRWAEVSCMRFNKAKCKVLHLGHSNPMQRYRLGEEWLESCPAEKDLGVLVNSRLNMSQQCAQAAKKANGILACIKNSVASRTREVIVPLYSALVRPHLEYCVQFWAPHYKRDIEVLERVQRRATKLVKGLEQKSYEERLRELGLFSLEKRRLRGDLIALYNYLKGDVGSRRNDNVAGRLPPSQYNPPSPPPPPATALQLEDMFSTHLGHASTSQTRLDSDSPVIVTSTAAGSGVVSTQKLPMAKVITSAQQKAGRTITARITGRADMGQKARICGSLAVMGVAPPMSSVIVEKHHPVTQQTISQAAAAKYPRTVLHYSGSTTVRPAGQVGRMLQGQTHTSVQSIKVVD</sequence>
<feature type="region of interest" description="Disordered" evidence="12">
    <location>
        <begin position="840"/>
        <end position="866"/>
    </location>
</feature>
<comment type="caution">
    <text evidence="15">The sequence shown here is derived from an EMBL/GenBank/DDBJ whole genome shotgun (WGS) entry which is preliminary data.</text>
</comment>
<dbReference type="Pfam" id="PF00078">
    <property type="entry name" value="RVT_1"/>
    <property type="match status" value="1"/>
</dbReference>
<gene>
    <name evidence="15" type="ORF">QYF61_017726</name>
</gene>
<proteinExistence type="inferred from homology"/>
<evidence type="ECO:0000256" key="9">
    <source>
        <dbReference type="ARBA" id="ARBA00031694"/>
    </source>
</evidence>
<evidence type="ECO:0000256" key="10">
    <source>
        <dbReference type="ARBA" id="ARBA00049959"/>
    </source>
</evidence>
<protein>
    <recommendedName>
        <fullName evidence="3">Centrosomal protein POC5</fullName>
    </recommendedName>
    <alternativeName>
        <fullName evidence="9">Protein of centriole 5</fullName>
    </alternativeName>
</protein>
<evidence type="ECO:0000256" key="8">
    <source>
        <dbReference type="ARBA" id="ARBA00023306"/>
    </source>
</evidence>
<evidence type="ECO:0000256" key="6">
    <source>
        <dbReference type="ARBA" id="ARBA00023054"/>
    </source>
</evidence>
<feature type="coiled-coil region" evidence="11">
    <location>
        <begin position="217"/>
        <end position="251"/>
    </location>
</feature>
<dbReference type="GO" id="GO:0032391">
    <property type="term" value="C:photoreceptor connecting cilium"/>
    <property type="evidence" value="ECO:0007669"/>
    <property type="project" value="TreeGrafter"/>
</dbReference>
<dbReference type="SUPFAM" id="SSF56672">
    <property type="entry name" value="DNA/RNA polymerases"/>
    <property type="match status" value="1"/>
</dbReference>
<dbReference type="GO" id="GO:0005814">
    <property type="term" value="C:centriole"/>
    <property type="evidence" value="ECO:0007669"/>
    <property type="project" value="UniProtKB-SubCell"/>
</dbReference>
<evidence type="ECO:0000256" key="12">
    <source>
        <dbReference type="SAM" id="MobiDB-lite"/>
    </source>
</evidence>
<evidence type="ECO:0000256" key="7">
    <source>
        <dbReference type="ARBA" id="ARBA00023212"/>
    </source>
</evidence>
<comment type="similarity">
    <text evidence="2">Belongs to the POC5 family.</text>
</comment>
<evidence type="ECO:0000256" key="4">
    <source>
        <dbReference type="ARBA" id="ARBA00022490"/>
    </source>
</evidence>
<keyword evidence="13" id="KW-0732">Signal</keyword>
<dbReference type="InterPro" id="IPR000477">
    <property type="entry name" value="RT_dom"/>
</dbReference>
<dbReference type="EMBL" id="JAUNZN010000009">
    <property type="protein sequence ID" value="KAK4816525.1"/>
    <property type="molecule type" value="Genomic_DNA"/>
</dbReference>
<dbReference type="PROSITE" id="PS50878">
    <property type="entry name" value="RT_POL"/>
    <property type="match status" value="1"/>
</dbReference>
<evidence type="ECO:0000256" key="1">
    <source>
        <dbReference type="ARBA" id="ARBA00004114"/>
    </source>
</evidence>
<keyword evidence="6 11" id="KW-0175">Coiled coil</keyword>
<evidence type="ECO:0000256" key="3">
    <source>
        <dbReference type="ARBA" id="ARBA00014910"/>
    </source>
</evidence>
<accession>A0AAN7MZD2</accession>
<comment type="subcellular location">
    <subcellularLocation>
        <location evidence="1">Cytoplasm</location>
        <location evidence="1">Cytoskeleton</location>
        <location evidence="1">Microtubule organizing center</location>
        <location evidence="1">Centrosome</location>
        <location evidence="1">Centriole</location>
    </subcellularLocation>
</comment>
<dbReference type="PANTHER" id="PTHR28618:SF1">
    <property type="entry name" value="CENTROSOMAL PROTEIN POC5"/>
    <property type="match status" value="1"/>
</dbReference>
<feature type="chain" id="PRO_5042908098" description="Centrosomal protein POC5" evidence="13">
    <location>
        <begin position="18"/>
        <end position="1017"/>
    </location>
</feature>
<evidence type="ECO:0000256" key="2">
    <source>
        <dbReference type="ARBA" id="ARBA00010411"/>
    </source>
</evidence>
<reference evidence="15 16" key="1">
    <citation type="journal article" date="2023" name="J. Hered.">
        <title>Chromosome-level genome of the wood stork (Mycteria americana) provides insight into avian chromosome evolution.</title>
        <authorList>
            <person name="Flamio R. Jr."/>
            <person name="Ramstad K.M."/>
        </authorList>
    </citation>
    <scope>NUCLEOTIDE SEQUENCE [LARGE SCALE GENOMIC DNA]</scope>
    <source>
        <strain evidence="15">JAX WOST 10</strain>
    </source>
</reference>
<keyword evidence="16" id="KW-1185">Reference proteome</keyword>